<dbReference type="SMART" id="SM00345">
    <property type="entry name" value="HTH_GNTR"/>
    <property type="match status" value="1"/>
</dbReference>
<evidence type="ECO:0000256" key="3">
    <source>
        <dbReference type="ARBA" id="ARBA00023163"/>
    </source>
</evidence>
<comment type="caution">
    <text evidence="5">The sequence shown here is derived from an EMBL/GenBank/DDBJ whole genome shotgun (WGS) entry which is preliminary data.</text>
</comment>
<dbReference type="Pfam" id="PF07729">
    <property type="entry name" value="FCD"/>
    <property type="match status" value="1"/>
</dbReference>
<feature type="domain" description="HTH gntR-type" evidence="4">
    <location>
        <begin position="4"/>
        <end position="72"/>
    </location>
</feature>
<reference evidence="5 6" key="1">
    <citation type="submission" date="2020-03" db="EMBL/GenBank/DDBJ databases">
        <title>WGS of actinomycetes isolated from Thailand.</title>
        <authorList>
            <person name="Thawai C."/>
        </authorList>
    </citation>
    <scope>NUCLEOTIDE SEQUENCE [LARGE SCALE GENOMIC DNA]</scope>
    <source>
        <strain evidence="5 6">HSS6-12</strain>
    </source>
</reference>
<dbReference type="InterPro" id="IPR036390">
    <property type="entry name" value="WH_DNA-bd_sf"/>
</dbReference>
<keyword evidence="6" id="KW-1185">Reference proteome</keyword>
<dbReference type="Pfam" id="PF00392">
    <property type="entry name" value="GntR"/>
    <property type="match status" value="1"/>
</dbReference>
<keyword evidence="3" id="KW-0804">Transcription</keyword>
<dbReference type="InterPro" id="IPR000524">
    <property type="entry name" value="Tscrpt_reg_HTH_GntR"/>
</dbReference>
<dbReference type="PRINTS" id="PR00035">
    <property type="entry name" value="HTHGNTR"/>
</dbReference>
<evidence type="ECO:0000256" key="1">
    <source>
        <dbReference type="ARBA" id="ARBA00023015"/>
    </source>
</evidence>
<dbReference type="SMART" id="SM00895">
    <property type="entry name" value="FCD"/>
    <property type="match status" value="1"/>
</dbReference>
<dbReference type="InterPro" id="IPR036388">
    <property type="entry name" value="WH-like_DNA-bd_sf"/>
</dbReference>
<dbReference type="PROSITE" id="PS50949">
    <property type="entry name" value="HTH_GNTR"/>
    <property type="match status" value="1"/>
</dbReference>
<keyword evidence="1" id="KW-0805">Transcription regulation</keyword>
<keyword evidence="2" id="KW-0238">DNA-binding</keyword>
<dbReference type="SUPFAM" id="SSF48008">
    <property type="entry name" value="GntR ligand-binding domain-like"/>
    <property type="match status" value="1"/>
</dbReference>
<accession>A0ABX0Z4Q2</accession>
<dbReference type="PANTHER" id="PTHR43537:SF44">
    <property type="entry name" value="GNTR FAMILY REGULATORY PROTEIN"/>
    <property type="match status" value="1"/>
</dbReference>
<dbReference type="CDD" id="cd07377">
    <property type="entry name" value="WHTH_GntR"/>
    <property type="match status" value="1"/>
</dbReference>
<gene>
    <name evidence="5" type="ORF">HCJ94_03350</name>
</gene>
<dbReference type="Proteomes" id="UP000783871">
    <property type="component" value="Unassembled WGS sequence"/>
</dbReference>
<evidence type="ECO:0000259" key="4">
    <source>
        <dbReference type="PROSITE" id="PS50949"/>
    </source>
</evidence>
<dbReference type="PANTHER" id="PTHR43537">
    <property type="entry name" value="TRANSCRIPTIONAL REGULATOR, GNTR FAMILY"/>
    <property type="match status" value="1"/>
</dbReference>
<organism evidence="5 6">
    <name type="scientific">Micromonospora thermarum</name>
    <dbReference type="NCBI Taxonomy" id="2720024"/>
    <lineage>
        <taxon>Bacteria</taxon>
        <taxon>Bacillati</taxon>
        <taxon>Actinomycetota</taxon>
        <taxon>Actinomycetes</taxon>
        <taxon>Micromonosporales</taxon>
        <taxon>Micromonosporaceae</taxon>
        <taxon>Micromonospora</taxon>
    </lineage>
</organism>
<name>A0ABX0Z4Q2_9ACTN</name>
<dbReference type="Gene3D" id="1.20.120.530">
    <property type="entry name" value="GntR ligand-binding domain-like"/>
    <property type="match status" value="1"/>
</dbReference>
<sequence>MAHDSLVDALVNRLRDDVLARRYPAGSRLPPERDLAASYGVTRTSLKHALVRLAQAGLVETRHGVGTVVLDYRRHGGPDLLPMLLTHALGDGADDRWLTEVFEVRQEVGAVVAARAAAHRSADQADALRAQMAAVTSARDADAAQLAEAEVHRMLAAAAGNRVYELLVNSLLKAYLEVRSLFRAPFADPAVAGARLAPLVDAVCAGAPDAARTAAEAYLARTRELMLGR</sequence>
<dbReference type="InterPro" id="IPR011711">
    <property type="entry name" value="GntR_C"/>
</dbReference>
<evidence type="ECO:0000313" key="5">
    <source>
        <dbReference type="EMBL" id="NJP31043.1"/>
    </source>
</evidence>
<dbReference type="InterPro" id="IPR008920">
    <property type="entry name" value="TF_FadR/GntR_C"/>
</dbReference>
<dbReference type="Gene3D" id="1.10.10.10">
    <property type="entry name" value="Winged helix-like DNA-binding domain superfamily/Winged helix DNA-binding domain"/>
    <property type="match status" value="1"/>
</dbReference>
<proteinExistence type="predicted"/>
<evidence type="ECO:0000313" key="6">
    <source>
        <dbReference type="Proteomes" id="UP000783871"/>
    </source>
</evidence>
<dbReference type="SUPFAM" id="SSF46785">
    <property type="entry name" value="Winged helix' DNA-binding domain"/>
    <property type="match status" value="1"/>
</dbReference>
<dbReference type="EMBL" id="JAATEO010000002">
    <property type="protein sequence ID" value="NJP31043.1"/>
    <property type="molecule type" value="Genomic_DNA"/>
</dbReference>
<protein>
    <submittedName>
        <fullName evidence="5">FadR family transcriptional regulator</fullName>
    </submittedName>
</protein>
<evidence type="ECO:0000256" key="2">
    <source>
        <dbReference type="ARBA" id="ARBA00023125"/>
    </source>
</evidence>